<protein>
    <submittedName>
        <fullName evidence="2">Uncharacterized protein</fullName>
    </submittedName>
</protein>
<comment type="caution">
    <text evidence="2">The sequence shown here is derived from an EMBL/GenBank/DDBJ whole genome shotgun (WGS) entry which is preliminary data.</text>
</comment>
<dbReference type="EMBL" id="SDEE01000224">
    <property type="protein sequence ID" value="RXW19048.1"/>
    <property type="molecule type" value="Genomic_DNA"/>
</dbReference>
<evidence type="ECO:0000313" key="2">
    <source>
        <dbReference type="EMBL" id="RXW19048.1"/>
    </source>
</evidence>
<name>A0A4V1Q3L9_9AGAR</name>
<dbReference type="AlphaFoldDB" id="A0A4V1Q3L9"/>
<keyword evidence="3" id="KW-1185">Reference proteome</keyword>
<feature type="compositionally biased region" description="Acidic residues" evidence="1">
    <location>
        <begin position="251"/>
        <end position="274"/>
    </location>
</feature>
<evidence type="ECO:0000313" key="3">
    <source>
        <dbReference type="Proteomes" id="UP000290288"/>
    </source>
</evidence>
<gene>
    <name evidence="2" type="ORF">EST38_g6803</name>
</gene>
<sequence length="286" mass="32098">MPSVLSIPYSIRREMEHHLRQVEARHLCTPTSNPVILHWDIILRKLVEWLWPCDPQSGALIPPTTRKCYTPSRISIVEVVKNEDGTPSVLNGEYVASCASSRCGYFVCLERYYTLDGIKVRAYPKRAVPLTGERMDSALSRVEPSFSGGEGLHQVMPSRIMHNHGRAPSGLVSTDLSTSLRKRCTVIRDLALGLPERRFWSLFVQCSLCKTVVLREPFSAFHECSSRQQTQTNIQMFSRALPDEHAISESGDTDAIEESEAELDDDLSSADSDTELPTALEAIMNY</sequence>
<feature type="region of interest" description="Disordered" evidence="1">
    <location>
        <begin position="248"/>
        <end position="274"/>
    </location>
</feature>
<organism evidence="2 3">
    <name type="scientific">Candolleomyces aberdarensis</name>
    <dbReference type="NCBI Taxonomy" id="2316362"/>
    <lineage>
        <taxon>Eukaryota</taxon>
        <taxon>Fungi</taxon>
        <taxon>Dikarya</taxon>
        <taxon>Basidiomycota</taxon>
        <taxon>Agaricomycotina</taxon>
        <taxon>Agaricomycetes</taxon>
        <taxon>Agaricomycetidae</taxon>
        <taxon>Agaricales</taxon>
        <taxon>Agaricineae</taxon>
        <taxon>Psathyrellaceae</taxon>
        <taxon>Candolleomyces</taxon>
    </lineage>
</organism>
<dbReference type="Proteomes" id="UP000290288">
    <property type="component" value="Unassembled WGS sequence"/>
</dbReference>
<evidence type="ECO:0000256" key="1">
    <source>
        <dbReference type="SAM" id="MobiDB-lite"/>
    </source>
</evidence>
<dbReference type="OrthoDB" id="3048394at2759"/>
<proteinExistence type="predicted"/>
<accession>A0A4V1Q3L9</accession>
<reference evidence="2 3" key="1">
    <citation type="submission" date="2019-01" db="EMBL/GenBank/DDBJ databases">
        <title>Draft genome sequence of Psathyrella aberdarensis IHI B618.</title>
        <authorList>
            <person name="Buettner E."/>
            <person name="Kellner H."/>
        </authorList>
    </citation>
    <scope>NUCLEOTIDE SEQUENCE [LARGE SCALE GENOMIC DNA]</scope>
    <source>
        <strain evidence="2 3">IHI B618</strain>
    </source>
</reference>